<dbReference type="GO" id="GO:0004674">
    <property type="term" value="F:protein serine/threonine kinase activity"/>
    <property type="evidence" value="ECO:0007669"/>
    <property type="project" value="UniProtKB-KW"/>
</dbReference>
<dbReference type="Pfam" id="PF13581">
    <property type="entry name" value="HATPase_c_2"/>
    <property type="match status" value="1"/>
</dbReference>
<evidence type="ECO:0000313" key="4">
    <source>
        <dbReference type="Proteomes" id="UP000234752"/>
    </source>
</evidence>
<reference evidence="3 4" key="1">
    <citation type="submission" date="2017-12" db="EMBL/GenBank/DDBJ databases">
        <title>Genomes of bacteria within cyanobacterial aggregates.</title>
        <authorList>
            <person name="Cai H."/>
        </authorList>
    </citation>
    <scope>NUCLEOTIDE SEQUENCE [LARGE SCALE GENOMIC DNA]</scope>
    <source>
        <strain evidence="3 4">TH16</strain>
    </source>
</reference>
<keyword evidence="1" id="KW-0723">Serine/threonine-protein kinase</keyword>
<proteinExistence type="predicted"/>
<keyword evidence="4" id="KW-1185">Reference proteome</keyword>
<dbReference type="OrthoDB" id="7359845at2"/>
<organism evidence="3 4">
    <name type="scientific">Niveispirillum cyanobacteriorum</name>
    <dbReference type="NCBI Taxonomy" id="1612173"/>
    <lineage>
        <taxon>Bacteria</taxon>
        <taxon>Pseudomonadati</taxon>
        <taxon>Pseudomonadota</taxon>
        <taxon>Alphaproteobacteria</taxon>
        <taxon>Rhodospirillales</taxon>
        <taxon>Azospirillaceae</taxon>
        <taxon>Niveispirillum</taxon>
    </lineage>
</organism>
<dbReference type="InterPro" id="IPR036890">
    <property type="entry name" value="HATPase_C_sf"/>
</dbReference>
<keyword evidence="1" id="KW-0418">Kinase</keyword>
<sequence>MKGGGKMDFQVAGETLDKAERTRIAAELGLPVADAGPHGEGTIVRVIAEGAAPDLIAALRSGCAAIVEQGPPGTLPSAKLSAALADGHLLVSLTTRLAWTLDTAAQFCEGLLVRGLLPAAVRHDAELSLHEAIINAVLHGNLAMGGSLVDDPSQFDAFCQRLTATLADPDKATRRIDLSAWVADGKLHIRVADQGGGYDPDSIRPPVNVEAKSGRGLEIMRVMSAGLTVTDGGRTATLAFMV</sequence>
<dbReference type="EMBL" id="CP025612">
    <property type="protein sequence ID" value="AUN32078.1"/>
    <property type="molecule type" value="Genomic_DNA"/>
</dbReference>
<dbReference type="PANTHER" id="PTHR35526">
    <property type="entry name" value="ANTI-SIGMA-F FACTOR RSBW-RELATED"/>
    <property type="match status" value="1"/>
</dbReference>
<dbReference type="InterPro" id="IPR003594">
    <property type="entry name" value="HATPase_dom"/>
</dbReference>
<dbReference type="Proteomes" id="UP000234752">
    <property type="component" value="Chromosome eg_2"/>
</dbReference>
<dbReference type="Gene3D" id="3.30.565.10">
    <property type="entry name" value="Histidine kinase-like ATPase, C-terminal domain"/>
    <property type="match status" value="1"/>
</dbReference>
<keyword evidence="1" id="KW-0808">Transferase</keyword>
<evidence type="ECO:0000313" key="3">
    <source>
        <dbReference type="EMBL" id="AUN32078.1"/>
    </source>
</evidence>
<evidence type="ECO:0000259" key="2">
    <source>
        <dbReference type="Pfam" id="PF13581"/>
    </source>
</evidence>
<protein>
    <recommendedName>
        <fullName evidence="2">Histidine kinase/HSP90-like ATPase domain-containing protein</fullName>
    </recommendedName>
</protein>
<evidence type="ECO:0000256" key="1">
    <source>
        <dbReference type="ARBA" id="ARBA00022527"/>
    </source>
</evidence>
<dbReference type="RefSeq" id="WP_102113629.1">
    <property type="nucleotide sequence ID" value="NZ_BMGN01000006.1"/>
</dbReference>
<dbReference type="SUPFAM" id="SSF55874">
    <property type="entry name" value="ATPase domain of HSP90 chaperone/DNA topoisomerase II/histidine kinase"/>
    <property type="match status" value="1"/>
</dbReference>
<dbReference type="KEGG" id="ncb:C0V82_16810"/>
<gene>
    <name evidence="3" type="ORF">C0V82_16810</name>
</gene>
<accession>A0A2K9NG54</accession>
<dbReference type="InterPro" id="IPR050267">
    <property type="entry name" value="Anti-sigma-factor_SerPK"/>
</dbReference>
<dbReference type="CDD" id="cd16936">
    <property type="entry name" value="HATPase_RsbW-like"/>
    <property type="match status" value="1"/>
</dbReference>
<feature type="domain" description="Histidine kinase/HSP90-like ATPase" evidence="2">
    <location>
        <begin position="165"/>
        <end position="238"/>
    </location>
</feature>
<dbReference type="AlphaFoldDB" id="A0A2K9NG54"/>
<dbReference type="PANTHER" id="PTHR35526:SF3">
    <property type="entry name" value="ANTI-SIGMA-F FACTOR RSBW"/>
    <property type="match status" value="1"/>
</dbReference>
<name>A0A2K9NG54_9PROT</name>